<evidence type="ECO:0000256" key="5">
    <source>
        <dbReference type="ARBA" id="ARBA00022519"/>
    </source>
</evidence>
<protein>
    <recommendedName>
        <fullName evidence="11">Nodulation protein E</fullName>
    </recommendedName>
    <alternativeName>
        <fullName evidence="12">Host-specificity of nodulation protein B</fullName>
    </alternativeName>
</protein>
<evidence type="ECO:0000313" key="16">
    <source>
        <dbReference type="Proteomes" id="UP001265550"/>
    </source>
</evidence>
<keyword evidence="6 13" id="KW-0808">Transferase</keyword>
<dbReference type="EMBL" id="JAVDWE010000002">
    <property type="protein sequence ID" value="MDR7093552.1"/>
    <property type="molecule type" value="Genomic_DNA"/>
</dbReference>
<comment type="function">
    <text evidence="10">Proposed to synthesize NOD factor fatty acyl chain. Involved in the synthesis of a highly unsaturated fatty acid moiety, which forms part of a lipo-oligosaccharide that is responsible for host specificity.</text>
</comment>
<evidence type="ECO:0000256" key="4">
    <source>
        <dbReference type="ARBA" id="ARBA00022475"/>
    </source>
</evidence>
<organism evidence="15 16">
    <name type="scientific">Hydrogenophaga laconesensis</name>
    <dbReference type="NCBI Taxonomy" id="1805971"/>
    <lineage>
        <taxon>Bacteria</taxon>
        <taxon>Pseudomonadati</taxon>
        <taxon>Pseudomonadota</taxon>
        <taxon>Betaproteobacteria</taxon>
        <taxon>Burkholderiales</taxon>
        <taxon>Comamonadaceae</taxon>
        <taxon>Hydrogenophaga</taxon>
    </lineage>
</organism>
<dbReference type="SMART" id="SM00825">
    <property type="entry name" value="PKS_KS"/>
    <property type="match status" value="1"/>
</dbReference>
<comment type="similarity">
    <text evidence="2 13">Belongs to the thiolase-like superfamily. Beta-ketoacyl-ACP synthases family.</text>
</comment>
<keyword evidence="15" id="KW-0012">Acyltransferase</keyword>
<evidence type="ECO:0000256" key="1">
    <source>
        <dbReference type="ARBA" id="ARBA00004533"/>
    </source>
</evidence>
<dbReference type="Pfam" id="PF00109">
    <property type="entry name" value="ketoacyl-synt"/>
    <property type="match status" value="1"/>
</dbReference>
<comment type="subcellular location">
    <subcellularLocation>
        <location evidence="1">Cell inner membrane</location>
    </subcellularLocation>
</comment>
<evidence type="ECO:0000256" key="2">
    <source>
        <dbReference type="ARBA" id="ARBA00008467"/>
    </source>
</evidence>
<dbReference type="GO" id="GO:0004315">
    <property type="term" value="F:3-oxoacyl-[acyl-carrier-protein] synthase activity"/>
    <property type="evidence" value="ECO:0007669"/>
    <property type="project" value="UniProtKB-EC"/>
</dbReference>
<keyword evidence="4" id="KW-1003">Cell membrane</keyword>
<evidence type="ECO:0000256" key="6">
    <source>
        <dbReference type="ARBA" id="ARBA00022679"/>
    </source>
</evidence>
<dbReference type="PROSITE" id="PS52004">
    <property type="entry name" value="KS3_2"/>
    <property type="match status" value="1"/>
</dbReference>
<dbReference type="Gene3D" id="3.40.47.10">
    <property type="match status" value="1"/>
</dbReference>
<keyword evidence="8" id="KW-1133">Transmembrane helix</keyword>
<dbReference type="InterPro" id="IPR000794">
    <property type="entry name" value="Beta-ketoacyl_synthase"/>
</dbReference>
<dbReference type="Proteomes" id="UP001265550">
    <property type="component" value="Unassembled WGS sequence"/>
</dbReference>
<evidence type="ECO:0000256" key="13">
    <source>
        <dbReference type="RuleBase" id="RU003694"/>
    </source>
</evidence>
<sequence>MVAHRVAITGIGVVSPYGGDARDFFERLLAGESAVGLLQTEAPPRPMSTPFVSCTGFDPEAVLGKPLALMMERFAQLGVAAAFQAWDQAGLPRNAAEADADAREAWGCIWGTALGGLEAHERGGREMWVKGRDRVSPLSVVQGMNNAVNAHVSIQLGLGGVSTSQTAACASSGIAIGEAFRRVRSGEAAVMVTGGSDVCQSYSVLRAWEAMRVMAPGDAGTAPAACRPFAADRAGLVLGEGGAALVLEAWDHAMARGATIHGEIVGYGTSCDHSHLVRPHRQGQVRALRAALADAGLAPQDIGYVNAHGTATAEGDPVEIAALCEVFGDGAASLPVSATKSMHGHLLGAAGAIEAVATVLALREQAVPPTAHLAGRIDPACEGVDHVLQGRRDVPLHAALSNSFAFGGSNAVLAFRAPPR</sequence>
<dbReference type="PANTHER" id="PTHR11712:SF352">
    <property type="entry name" value="3-OXOACYL-[ACYL-CARRIER-PROTEIN] SYNTHASE"/>
    <property type="match status" value="1"/>
</dbReference>
<feature type="domain" description="Ketosynthase family 3 (KS3)" evidence="14">
    <location>
        <begin position="3"/>
        <end position="417"/>
    </location>
</feature>
<name>A0ABU1V7X9_9BURK</name>
<dbReference type="PANTHER" id="PTHR11712">
    <property type="entry name" value="POLYKETIDE SYNTHASE-RELATED"/>
    <property type="match status" value="1"/>
</dbReference>
<dbReference type="SUPFAM" id="SSF53901">
    <property type="entry name" value="Thiolase-like"/>
    <property type="match status" value="2"/>
</dbReference>
<evidence type="ECO:0000256" key="7">
    <source>
        <dbReference type="ARBA" id="ARBA00022692"/>
    </source>
</evidence>
<dbReference type="InterPro" id="IPR020841">
    <property type="entry name" value="PKS_Beta-ketoAc_synthase_dom"/>
</dbReference>
<evidence type="ECO:0000256" key="11">
    <source>
        <dbReference type="ARBA" id="ARBA00039445"/>
    </source>
</evidence>
<dbReference type="InterPro" id="IPR014031">
    <property type="entry name" value="Ketoacyl_synth_C"/>
</dbReference>
<evidence type="ECO:0000256" key="8">
    <source>
        <dbReference type="ARBA" id="ARBA00022989"/>
    </source>
</evidence>
<evidence type="ECO:0000256" key="3">
    <source>
        <dbReference type="ARBA" id="ARBA00022458"/>
    </source>
</evidence>
<evidence type="ECO:0000256" key="12">
    <source>
        <dbReference type="ARBA" id="ARBA00041756"/>
    </source>
</evidence>
<accession>A0ABU1V7X9</accession>
<dbReference type="CDD" id="cd00834">
    <property type="entry name" value="KAS_I_II"/>
    <property type="match status" value="1"/>
</dbReference>
<keyword evidence="5" id="KW-0997">Cell inner membrane</keyword>
<evidence type="ECO:0000313" key="15">
    <source>
        <dbReference type="EMBL" id="MDR7093552.1"/>
    </source>
</evidence>
<proteinExistence type="inferred from homology"/>
<keyword evidence="3" id="KW-0536">Nodulation</keyword>
<keyword evidence="9" id="KW-0472">Membrane</keyword>
<evidence type="ECO:0000259" key="14">
    <source>
        <dbReference type="PROSITE" id="PS52004"/>
    </source>
</evidence>
<dbReference type="InterPro" id="IPR016039">
    <property type="entry name" value="Thiolase-like"/>
</dbReference>
<dbReference type="RefSeq" id="WP_204732594.1">
    <property type="nucleotide sequence ID" value="NZ_JAVDWE010000002.1"/>
</dbReference>
<evidence type="ECO:0000256" key="9">
    <source>
        <dbReference type="ARBA" id="ARBA00023136"/>
    </source>
</evidence>
<keyword evidence="7" id="KW-0812">Transmembrane</keyword>
<comment type="caution">
    <text evidence="15">The sequence shown here is derived from an EMBL/GenBank/DDBJ whole genome shotgun (WGS) entry which is preliminary data.</text>
</comment>
<dbReference type="Pfam" id="PF02801">
    <property type="entry name" value="Ketoacyl-synt_C"/>
    <property type="match status" value="1"/>
</dbReference>
<dbReference type="InterPro" id="IPR014030">
    <property type="entry name" value="Ketoacyl_synth_N"/>
</dbReference>
<keyword evidence="16" id="KW-1185">Reference proteome</keyword>
<reference evidence="15 16" key="1">
    <citation type="submission" date="2023-07" db="EMBL/GenBank/DDBJ databases">
        <title>Sorghum-associated microbial communities from plants grown in Nebraska, USA.</title>
        <authorList>
            <person name="Schachtman D."/>
        </authorList>
    </citation>
    <scope>NUCLEOTIDE SEQUENCE [LARGE SCALE GENOMIC DNA]</scope>
    <source>
        <strain evidence="15 16">BE240</strain>
    </source>
</reference>
<evidence type="ECO:0000256" key="10">
    <source>
        <dbReference type="ARBA" id="ARBA00037576"/>
    </source>
</evidence>
<gene>
    <name evidence="15" type="ORF">J2X09_001284</name>
</gene>